<dbReference type="EMBL" id="BNJQ01000007">
    <property type="protein sequence ID" value="GHP04450.1"/>
    <property type="molecule type" value="Genomic_DNA"/>
</dbReference>
<gene>
    <name evidence="1" type="ORF">PPROV_000320400</name>
</gene>
<proteinExistence type="predicted"/>
<sequence length="133" mass="14291">MGVVVSAQHPAAAAASESLITVRVYAKEISTSPNHTNVDTTNDCPLCEALVNKCEKFMQAVAYDPASRLNQANLEIVRLPNEHPKAINTPFITICLGNSQEEIQVDRPSPRASAQQVQRVVEKAVLAAAAAQQ</sequence>
<dbReference type="AlphaFoldDB" id="A0A830HF65"/>
<dbReference type="Proteomes" id="UP000660262">
    <property type="component" value="Unassembled WGS sequence"/>
</dbReference>
<reference evidence="1" key="1">
    <citation type="submission" date="2020-10" db="EMBL/GenBank/DDBJ databases">
        <title>Unveiling of a novel bifunctional photoreceptor, Dualchrome1, isolated from a cosmopolitan green alga.</title>
        <authorList>
            <person name="Suzuki S."/>
            <person name="Kawachi M."/>
        </authorList>
    </citation>
    <scope>NUCLEOTIDE SEQUENCE</scope>
    <source>
        <strain evidence="1">NIES 2893</strain>
    </source>
</reference>
<accession>A0A830HF65</accession>
<evidence type="ECO:0000313" key="2">
    <source>
        <dbReference type="Proteomes" id="UP000660262"/>
    </source>
</evidence>
<evidence type="ECO:0000313" key="1">
    <source>
        <dbReference type="EMBL" id="GHP04450.1"/>
    </source>
</evidence>
<protein>
    <submittedName>
        <fullName evidence="1">Uncharacterized protein</fullName>
    </submittedName>
</protein>
<name>A0A830HF65_9CHLO</name>
<comment type="caution">
    <text evidence="1">The sequence shown here is derived from an EMBL/GenBank/DDBJ whole genome shotgun (WGS) entry which is preliminary data.</text>
</comment>
<keyword evidence="2" id="KW-1185">Reference proteome</keyword>
<organism evidence="1 2">
    <name type="scientific">Pycnococcus provasolii</name>
    <dbReference type="NCBI Taxonomy" id="41880"/>
    <lineage>
        <taxon>Eukaryota</taxon>
        <taxon>Viridiplantae</taxon>
        <taxon>Chlorophyta</taxon>
        <taxon>Pseudoscourfieldiophyceae</taxon>
        <taxon>Pseudoscourfieldiales</taxon>
        <taxon>Pycnococcaceae</taxon>
        <taxon>Pycnococcus</taxon>
    </lineage>
</organism>